<keyword evidence="3 6" id="KW-1133">Transmembrane helix</keyword>
<dbReference type="AlphaFoldDB" id="A0A238FD96"/>
<feature type="region of interest" description="Disordered" evidence="5">
    <location>
        <begin position="571"/>
        <end position="658"/>
    </location>
</feature>
<feature type="compositionally biased region" description="Basic and acidic residues" evidence="5">
    <location>
        <begin position="473"/>
        <end position="504"/>
    </location>
</feature>
<feature type="region of interest" description="Disordered" evidence="5">
    <location>
        <begin position="437"/>
        <end position="512"/>
    </location>
</feature>
<feature type="transmembrane region" description="Helical" evidence="6">
    <location>
        <begin position="192"/>
        <end position="217"/>
    </location>
</feature>
<dbReference type="InterPro" id="IPR037185">
    <property type="entry name" value="EmrE-like"/>
</dbReference>
<proteinExistence type="predicted"/>
<feature type="transmembrane region" description="Helical" evidence="6">
    <location>
        <begin position="95"/>
        <end position="116"/>
    </location>
</feature>
<feature type="transmembrane region" description="Helical" evidence="6">
    <location>
        <begin position="25"/>
        <end position="44"/>
    </location>
</feature>
<feature type="compositionally biased region" description="Basic and acidic residues" evidence="5">
    <location>
        <begin position="648"/>
        <end position="658"/>
    </location>
</feature>
<feature type="region of interest" description="Disordered" evidence="5">
    <location>
        <begin position="388"/>
        <end position="421"/>
    </location>
</feature>
<keyword evidence="4 6" id="KW-0472">Membrane</keyword>
<reference evidence="8" key="1">
    <citation type="submission" date="2016-09" db="EMBL/GenBank/DDBJ databases">
        <authorList>
            <person name="Jeantristanb JTB J.-T."/>
            <person name="Ricardo R."/>
        </authorList>
    </citation>
    <scope>NUCLEOTIDE SEQUENCE [LARGE SCALE GENOMIC DNA]</scope>
</reference>
<organism evidence="7 8">
    <name type="scientific">Microbotryum intermedium</name>
    <dbReference type="NCBI Taxonomy" id="269621"/>
    <lineage>
        <taxon>Eukaryota</taxon>
        <taxon>Fungi</taxon>
        <taxon>Dikarya</taxon>
        <taxon>Basidiomycota</taxon>
        <taxon>Pucciniomycotina</taxon>
        <taxon>Microbotryomycetes</taxon>
        <taxon>Microbotryales</taxon>
        <taxon>Microbotryaceae</taxon>
        <taxon>Microbotryum</taxon>
    </lineage>
</organism>
<evidence type="ECO:0000256" key="4">
    <source>
        <dbReference type="ARBA" id="ARBA00023136"/>
    </source>
</evidence>
<dbReference type="InterPro" id="IPR008521">
    <property type="entry name" value="Mg_trans_NIPA"/>
</dbReference>
<dbReference type="PANTHER" id="PTHR12570">
    <property type="match status" value="1"/>
</dbReference>
<evidence type="ECO:0000313" key="7">
    <source>
        <dbReference type="EMBL" id="SCV69854.1"/>
    </source>
</evidence>
<comment type="subcellular location">
    <subcellularLocation>
        <location evidence="1">Membrane</location>
        <topology evidence="1">Multi-pass membrane protein</topology>
    </subcellularLocation>
</comment>
<dbReference type="STRING" id="269621.A0A238FD96"/>
<evidence type="ECO:0000256" key="6">
    <source>
        <dbReference type="SAM" id="Phobius"/>
    </source>
</evidence>
<dbReference type="Pfam" id="PF05653">
    <property type="entry name" value="Mg_trans_NIPA"/>
    <property type="match status" value="1"/>
</dbReference>
<evidence type="ECO:0000313" key="8">
    <source>
        <dbReference type="Proteomes" id="UP000198372"/>
    </source>
</evidence>
<evidence type="ECO:0000256" key="5">
    <source>
        <dbReference type="SAM" id="MobiDB-lite"/>
    </source>
</evidence>
<gene>
    <name evidence="7" type="ORF">BQ2448_1248</name>
</gene>
<protein>
    <submittedName>
        <fullName evidence="7">BQ2448_1248 protein</fullName>
    </submittedName>
</protein>
<feature type="compositionally biased region" description="Basic and acidic residues" evidence="5">
    <location>
        <begin position="606"/>
        <end position="622"/>
    </location>
</feature>
<feature type="transmembrane region" description="Helical" evidence="6">
    <location>
        <begin position="229"/>
        <end position="250"/>
    </location>
</feature>
<feature type="transmembrane region" description="Helical" evidence="6">
    <location>
        <begin position="123"/>
        <end position="141"/>
    </location>
</feature>
<feature type="compositionally biased region" description="Basic and acidic residues" evidence="5">
    <location>
        <begin position="393"/>
        <end position="403"/>
    </location>
</feature>
<accession>A0A238FD96</accession>
<keyword evidence="8" id="KW-1185">Reference proteome</keyword>
<dbReference type="PANTHER" id="PTHR12570:SF92">
    <property type="entry name" value="SPICHTHYIN, ISOFORM B"/>
    <property type="match status" value="1"/>
</dbReference>
<evidence type="ECO:0000256" key="2">
    <source>
        <dbReference type="ARBA" id="ARBA00022692"/>
    </source>
</evidence>
<sequence length="658" mass="70679">MSTSTATSTAADAAASTTKPASYKVIGICLAVGSGLFIGTSFVIKKKGLLASQQKSGNAAGEGHAYLKSWLWWTGMILMILGEVLNFVAYAFTEAVLVTPLGALSVVICAILSSIFLKERLTFFGKVGCVLAILGATIVALNGPKDSSATTIPVFQKLFLAPGFLVFGSFVILVSLGLIFFVAPKYGKTHMLVYITICSLIGGLSVACTSGLGASILTSIRGDNQFKHWFIYFLLGFVIVTLLTEINYLNVPRALHVLQKALELYNTAADHPYFDRMVTPTYYVLFTGCTLITASILNQGFEASPVDIVTVVMGFLVICCGIILLQLSKVDPVEVAEKLDRQSTILFTGGRSRANTMQEKVLEMEEPGMDALRGSFGAFGSIHRAVSARRSTRREAGFDPNEVRRRHGAPGAMGSGPQQSVPMRSYQLYDAPMPSDALDKISLHSGGLPSPSAPYAQTERDRSPSITFSPADNVHRYPRDPRSKQGASHDEVTLQPHEHEHHGLSDPLPSADIGTASFLGAGAARTSSPSSIDRIRHGSYTLSSHSIVTPYPPRLEHQLDAPEQHISPASKSRFGISMPFSHHDSSSKGGDGAENRSRAGTSSTHRSFEAPHGPKDLDKAESKSLVSHARTDSKADSESEGEDGFGEPVERLDTRDAL</sequence>
<feature type="compositionally biased region" description="Basic and acidic residues" evidence="5">
    <location>
        <begin position="581"/>
        <end position="597"/>
    </location>
</feature>
<name>A0A238FD96_9BASI</name>
<evidence type="ECO:0000256" key="1">
    <source>
        <dbReference type="ARBA" id="ARBA00004141"/>
    </source>
</evidence>
<dbReference type="OrthoDB" id="6428174at2759"/>
<feature type="transmembrane region" description="Helical" evidence="6">
    <location>
        <begin position="161"/>
        <end position="183"/>
    </location>
</feature>
<keyword evidence="2 6" id="KW-0812">Transmembrane</keyword>
<feature type="transmembrane region" description="Helical" evidence="6">
    <location>
        <begin position="307"/>
        <end position="325"/>
    </location>
</feature>
<feature type="transmembrane region" description="Helical" evidence="6">
    <location>
        <begin position="65"/>
        <end position="89"/>
    </location>
</feature>
<feature type="transmembrane region" description="Helical" evidence="6">
    <location>
        <begin position="282"/>
        <end position="301"/>
    </location>
</feature>
<dbReference type="Proteomes" id="UP000198372">
    <property type="component" value="Unassembled WGS sequence"/>
</dbReference>
<dbReference type="SUPFAM" id="SSF103481">
    <property type="entry name" value="Multidrug resistance efflux transporter EmrE"/>
    <property type="match status" value="1"/>
</dbReference>
<dbReference type="GO" id="GO:0016020">
    <property type="term" value="C:membrane"/>
    <property type="evidence" value="ECO:0007669"/>
    <property type="project" value="UniProtKB-SubCell"/>
</dbReference>
<evidence type="ECO:0000256" key="3">
    <source>
        <dbReference type="ARBA" id="ARBA00022989"/>
    </source>
</evidence>
<dbReference type="EMBL" id="FMSP01000005">
    <property type="protein sequence ID" value="SCV69854.1"/>
    <property type="molecule type" value="Genomic_DNA"/>
</dbReference>
<dbReference type="GO" id="GO:0015095">
    <property type="term" value="F:magnesium ion transmembrane transporter activity"/>
    <property type="evidence" value="ECO:0007669"/>
    <property type="project" value="InterPro"/>
</dbReference>